<dbReference type="HOGENOM" id="CLU_3234650_0_0_10"/>
<evidence type="ECO:0000313" key="1">
    <source>
        <dbReference type="EMBL" id="AHJ99903.1"/>
    </source>
</evidence>
<sequence length="43" mass="5044">MRRLDLQWNGDEVQYYDALKVIADQHGIEVPEFVKQIIASRPT</sequence>
<dbReference type="AlphaFoldDB" id="W8F4K1"/>
<gene>
    <name evidence="1" type="ORF">Hsw_PC0003</name>
</gene>
<organism evidence="1 2">
    <name type="scientific">Hymenobacter swuensis DY53</name>
    <dbReference type="NCBI Taxonomy" id="1227739"/>
    <lineage>
        <taxon>Bacteria</taxon>
        <taxon>Pseudomonadati</taxon>
        <taxon>Bacteroidota</taxon>
        <taxon>Cytophagia</taxon>
        <taxon>Cytophagales</taxon>
        <taxon>Hymenobacteraceae</taxon>
        <taxon>Hymenobacter</taxon>
    </lineage>
</organism>
<dbReference type="Proteomes" id="UP000019423">
    <property type="component" value="Plasmid pHsw3"/>
</dbReference>
<accession>W8F4K1</accession>
<name>W8F4K1_9BACT</name>
<keyword evidence="2" id="KW-1185">Reference proteome</keyword>
<evidence type="ECO:0000313" key="2">
    <source>
        <dbReference type="Proteomes" id="UP000019423"/>
    </source>
</evidence>
<dbReference type="PATRIC" id="fig|1227739.3.peg.4452"/>
<geneLocation type="plasmid" evidence="1 2">
    <name>pHsw3</name>
</geneLocation>
<proteinExistence type="predicted"/>
<protein>
    <submittedName>
        <fullName evidence="1">Uncharacterized protein</fullName>
    </submittedName>
</protein>
<keyword evidence="1" id="KW-0614">Plasmid</keyword>
<dbReference type="KEGG" id="hsw:Hsw_PC0003"/>
<dbReference type="EMBL" id="CP007146">
    <property type="protein sequence ID" value="AHJ99903.1"/>
    <property type="molecule type" value="Genomic_DNA"/>
</dbReference>
<reference evidence="1 2" key="1">
    <citation type="submission" date="2014-01" db="EMBL/GenBank/DDBJ databases">
        <title>Complete sequence of plasmid3 of ionizing-radiation resistance bacterium Hymenobacter swuensis DY53.</title>
        <authorList>
            <person name="Jung J.-H."/>
            <person name="Jeong S.-W."/>
            <person name="Joe M.-H."/>
            <person name="Cho y.-j."/>
            <person name="Kim M.-K."/>
            <person name="Lim S.-Y."/>
        </authorList>
    </citation>
    <scope>NUCLEOTIDE SEQUENCE [LARGE SCALE GENOMIC DNA]</scope>
    <source>
        <strain evidence="1 2">DY53</strain>
        <plasmid evidence="1 2">pHsw3</plasmid>
    </source>
</reference>